<organism evidence="1 2">
    <name type="scientific">Fusarium austroafricanum</name>
    <dbReference type="NCBI Taxonomy" id="2364996"/>
    <lineage>
        <taxon>Eukaryota</taxon>
        <taxon>Fungi</taxon>
        <taxon>Dikarya</taxon>
        <taxon>Ascomycota</taxon>
        <taxon>Pezizomycotina</taxon>
        <taxon>Sordariomycetes</taxon>
        <taxon>Hypocreomycetidae</taxon>
        <taxon>Hypocreales</taxon>
        <taxon>Nectriaceae</taxon>
        <taxon>Fusarium</taxon>
        <taxon>Fusarium concolor species complex</taxon>
    </lineage>
</organism>
<keyword evidence="2" id="KW-1185">Reference proteome</keyword>
<dbReference type="OrthoDB" id="432483at2759"/>
<proteinExistence type="predicted"/>
<gene>
    <name evidence="1" type="ORF">F53441_13340</name>
</gene>
<dbReference type="AlphaFoldDB" id="A0A8H4JNL4"/>
<protein>
    <submittedName>
        <fullName evidence="1">Nacht and ankyrin domain-containing protein</fullName>
    </submittedName>
</protein>
<dbReference type="Proteomes" id="UP000605986">
    <property type="component" value="Unassembled WGS sequence"/>
</dbReference>
<sequence>MAEPVGLIASIVSVIQGVGLLASTIDNIRNAPESSQDHKSTDKDGEDKELLLRDIKRHKETINAFEEITQKALKAVTFERTGQRIYNVKATDHSLTLTGFINAEEITIEQDIDNISADKYSLAAAGVVNNFDFKDFYSQTYTKDK</sequence>
<comment type="caution">
    <text evidence="1">The sequence shown here is derived from an EMBL/GenBank/DDBJ whole genome shotgun (WGS) entry which is preliminary data.</text>
</comment>
<evidence type="ECO:0000313" key="2">
    <source>
        <dbReference type="Proteomes" id="UP000605986"/>
    </source>
</evidence>
<reference evidence="1" key="1">
    <citation type="submission" date="2020-01" db="EMBL/GenBank/DDBJ databases">
        <title>Identification and distribution of gene clusters putatively required for synthesis of sphingolipid metabolism inhibitors in phylogenetically diverse species of the filamentous fungus Fusarium.</title>
        <authorList>
            <person name="Kim H.-S."/>
            <person name="Busman M."/>
            <person name="Brown D.W."/>
            <person name="Divon H."/>
            <person name="Uhlig S."/>
            <person name="Proctor R.H."/>
        </authorList>
    </citation>
    <scope>NUCLEOTIDE SEQUENCE</scope>
    <source>
        <strain evidence="1">NRRL 53441</strain>
    </source>
</reference>
<evidence type="ECO:0000313" key="1">
    <source>
        <dbReference type="EMBL" id="KAF4436027.1"/>
    </source>
</evidence>
<name>A0A8H4JNL4_9HYPO</name>
<accession>A0A8H4JNL4</accession>
<dbReference type="EMBL" id="JAADJG010000823">
    <property type="protein sequence ID" value="KAF4436027.1"/>
    <property type="molecule type" value="Genomic_DNA"/>
</dbReference>